<gene>
    <name evidence="3" type="ORF">VP01_1894g2</name>
</gene>
<feature type="transmembrane region" description="Helical" evidence="2">
    <location>
        <begin position="39"/>
        <end position="62"/>
    </location>
</feature>
<dbReference type="VEuPathDB" id="FungiDB:VP01_1894g2"/>
<feature type="compositionally biased region" description="Acidic residues" evidence="1">
    <location>
        <begin position="488"/>
        <end position="498"/>
    </location>
</feature>
<feature type="region of interest" description="Disordered" evidence="1">
    <location>
        <begin position="475"/>
        <end position="505"/>
    </location>
</feature>
<evidence type="ECO:0000256" key="1">
    <source>
        <dbReference type="SAM" id="MobiDB-lite"/>
    </source>
</evidence>
<dbReference type="EMBL" id="LAVV01006719">
    <property type="protein sequence ID" value="KNZ58619.1"/>
    <property type="molecule type" value="Genomic_DNA"/>
</dbReference>
<comment type="caution">
    <text evidence="3">The sequence shown here is derived from an EMBL/GenBank/DDBJ whole genome shotgun (WGS) entry which is preliminary data.</text>
</comment>
<evidence type="ECO:0000256" key="2">
    <source>
        <dbReference type="SAM" id="Phobius"/>
    </source>
</evidence>
<reference evidence="3 4" key="1">
    <citation type="submission" date="2015-08" db="EMBL/GenBank/DDBJ databases">
        <title>Next Generation Sequencing and Analysis of the Genome of Puccinia sorghi L Schw, the Causal Agent of Maize Common Rust.</title>
        <authorList>
            <person name="Rochi L."/>
            <person name="Burguener G."/>
            <person name="Darino M."/>
            <person name="Turjanski A."/>
            <person name="Kreff E."/>
            <person name="Dieguez M.J."/>
            <person name="Sacco F."/>
        </authorList>
    </citation>
    <scope>NUCLEOTIDE SEQUENCE [LARGE SCALE GENOMIC DNA]</scope>
    <source>
        <strain evidence="3 4">RO10H11247</strain>
    </source>
</reference>
<dbReference type="AlphaFoldDB" id="A0A0L6VD26"/>
<feature type="region of interest" description="Disordered" evidence="1">
    <location>
        <begin position="341"/>
        <end position="370"/>
    </location>
</feature>
<keyword evidence="2" id="KW-1133">Transmembrane helix</keyword>
<feature type="transmembrane region" description="Helical" evidence="2">
    <location>
        <begin position="450"/>
        <end position="470"/>
    </location>
</feature>
<feature type="transmembrane region" description="Helical" evidence="2">
    <location>
        <begin position="404"/>
        <end position="430"/>
    </location>
</feature>
<evidence type="ECO:0000313" key="4">
    <source>
        <dbReference type="Proteomes" id="UP000037035"/>
    </source>
</evidence>
<keyword evidence="2" id="KW-0472">Membrane</keyword>
<accession>A0A0L6VD26</accession>
<keyword evidence="4" id="KW-1185">Reference proteome</keyword>
<feature type="transmembrane region" description="Helical" evidence="2">
    <location>
        <begin position="259"/>
        <end position="282"/>
    </location>
</feature>
<protein>
    <submittedName>
        <fullName evidence="3">Uncharacterized protein</fullName>
    </submittedName>
</protein>
<organism evidence="3 4">
    <name type="scientific">Puccinia sorghi</name>
    <dbReference type="NCBI Taxonomy" id="27349"/>
    <lineage>
        <taxon>Eukaryota</taxon>
        <taxon>Fungi</taxon>
        <taxon>Dikarya</taxon>
        <taxon>Basidiomycota</taxon>
        <taxon>Pucciniomycotina</taxon>
        <taxon>Pucciniomycetes</taxon>
        <taxon>Pucciniales</taxon>
        <taxon>Pucciniaceae</taxon>
        <taxon>Puccinia</taxon>
    </lineage>
</organism>
<name>A0A0L6VD26_9BASI</name>
<feature type="transmembrane region" description="Helical" evidence="2">
    <location>
        <begin position="114"/>
        <end position="130"/>
    </location>
</feature>
<feature type="transmembrane region" description="Helical" evidence="2">
    <location>
        <begin position="172"/>
        <end position="198"/>
    </location>
</feature>
<feature type="transmembrane region" description="Helical" evidence="2">
    <location>
        <begin position="82"/>
        <end position="107"/>
    </location>
</feature>
<sequence>MNGLATGVGIPTTAVEWSAIQEKIELHARSPYSIKRKRVLWCQGVIVLLSGVLYLISLLRRATLNGIWCFKKDIEGYWHPNVHVAIPIVTIAHAAIQTAGIGLIVIADAPEDKVPTIVALNLTACSMLYYAGWTKVWAVLYALPSSIFRLRRRDVLGSTAMITKRRILSPNIFNRFILAGYLIGVLPIPWLAFTVYWVQRILDHLQLFRNTAQKLIHNLSTKETPGVGLLMALEAVTEIKRLQHAQDEALRHLRIFSGAWLAISLVALSIFLGGSISLLLALTGQIEILRKVQKQRQMLIGGSRYDLLAKSSQSPNNFKPDEARLSRQSFFSRLKNLLPSLGDSDEDDDDLLGMQPATTPPSYHISRPDELDKGSARISYLYDHQVNRSSRKNHKQLVRYCVRFAWQAVFCTVIATSYIVLNIFVVFNVLDAPRSISLSQLLRTIEQWAAWSWGGGPGAILGFLACVVAFSKNPSLPREPEKGPPSSDQDDVDEDEDLGAQPRQHPLTAEKLHIHGIRDLSDCSVSPKRPDVALTDASLMSGWKRICPKISFGSNSQMSLSAPSRNFETSSETSANLRRTKPSFQVISLANANYVKSNSAKPQHPAMATPTKFVPHYQPSHLSTSNRSDDCVGSPAYPSSPNPSFIRAFHIPTQQSYPMPVQIPRDQSSNCNPFLHLPPVHQRINVQSLTGQGHFDAIHQLRERE</sequence>
<evidence type="ECO:0000313" key="3">
    <source>
        <dbReference type="EMBL" id="KNZ58619.1"/>
    </source>
</evidence>
<proteinExistence type="predicted"/>
<dbReference type="OrthoDB" id="2499933at2759"/>
<dbReference type="Proteomes" id="UP000037035">
    <property type="component" value="Unassembled WGS sequence"/>
</dbReference>
<keyword evidence="2" id="KW-0812">Transmembrane</keyword>